<feature type="compositionally biased region" description="Low complexity" evidence="1">
    <location>
        <begin position="760"/>
        <end position="771"/>
    </location>
</feature>
<feature type="chain" id="PRO_5038743353" description="Surface layer protein A domain-containing protein" evidence="2">
    <location>
        <begin position="24"/>
        <end position="935"/>
    </location>
</feature>
<proteinExistence type="predicted"/>
<dbReference type="AlphaFoldDB" id="A0A3R6V809"/>
<keyword evidence="2" id="KW-0732">Signal</keyword>
<feature type="region of interest" description="Disordered" evidence="1">
    <location>
        <begin position="732"/>
        <end position="778"/>
    </location>
</feature>
<organism evidence="3 4">
    <name type="scientific">Bombilactobacillus bombi</name>
    <dbReference type="NCBI Taxonomy" id="1303590"/>
    <lineage>
        <taxon>Bacteria</taxon>
        <taxon>Bacillati</taxon>
        <taxon>Bacillota</taxon>
        <taxon>Bacilli</taxon>
        <taxon>Lactobacillales</taxon>
        <taxon>Lactobacillaceae</taxon>
        <taxon>Bombilactobacillus</taxon>
    </lineage>
</organism>
<dbReference type="RefSeq" id="WP_118909894.1">
    <property type="nucleotide sequence ID" value="NZ_QOCS01000002.1"/>
</dbReference>
<sequence>MKKTTLVSSSIIAASLFGATLIAPPMNVNPLQPQVVQADTQDDLALQSAIDKLNNGLLNSVTYDCSDFVSSYSTTIGAILSTFSSVQNSAFLSSNSSGSLKLLPSNPLQPDIFEYQANYSGIEDTITKKIKLDKLEQTALINEHPTFTTSLKFFNADGTSSEYNNAFDDPNFNFNCINTTVNEFGGYLLLQYDIKLDNGTHIKPSATIRFDPKFKINIPKTKLDVDAGDSIKDFEDPDITKLGIKGGNDDKDNNNLTFLLNKQNFTALGNITDDKDNSITESQFIEGKKYKQKITIKLGPQYGILAPGQEYESVLSNNNLTVNQEPINESSKGDNYLYDEDKDNKGILVITRTFTVKPKDLATMNININEQNIDDANVGDEVSKYTDLNNIGINPDSIIDKISKTGAITSNIITGPDKKKDEIKDKFKQSGKYKQTINLNLKKLYGNNYSTAITNGKLTINNNKIDPKKIINDNYEYSRDITVKPVSPTVQPLEFSVAVPKDIFEKVGNSTSPYTNKNDFKITVMSGKEKDTDIANNASVSLIKENGVAADQTFTEGTYYQELKIDLKKLFGTNYDDMFNGTNLSINGTFLNNSNEEYKNGFFIVKRKITVPKKLTITDNSQLGPYKENADTKDTQDQIKNEISNSISAKGYTINSSAIKLGDIFYNNSTRPYDKGTLDTGEYDQIVKINLKNIFSDDYIAAALNVRFNDKPIEKQDLDTDGWFQYKKHFTVGKTNPSQPPVNPKPTQPVNPSPAPQPTAPAVVTPTQPTPDNKPAVTDEDLNGVVTILNGSSFQYAQIFDDNGNVVVDRYLALNSAWKTDRRRLINGTYYYRVSTHEYVRLDQVIYTDTPTKSTWIDTGITRSDMAANVFQVTEPQAYLWEISTDGQRLNQKPDRLLVTGSSWKTGQKLVIDGATFYQVSTNEWVKETKGYLVK</sequence>
<feature type="signal peptide" evidence="2">
    <location>
        <begin position="1"/>
        <end position="23"/>
    </location>
</feature>
<evidence type="ECO:0000313" key="4">
    <source>
        <dbReference type="Proteomes" id="UP000284822"/>
    </source>
</evidence>
<evidence type="ECO:0000313" key="3">
    <source>
        <dbReference type="EMBL" id="RHW48736.1"/>
    </source>
</evidence>
<feature type="compositionally biased region" description="Pro residues" evidence="1">
    <location>
        <begin position="738"/>
        <end position="759"/>
    </location>
</feature>
<protein>
    <recommendedName>
        <fullName evidence="5">Surface layer protein A domain-containing protein</fullName>
    </recommendedName>
</protein>
<accession>A0A3R6V809</accession>
<evidence type="ECO:0000256" key="2">
    <source>
        <dbReference type="SAM" id="SignalP"/>
    </source>
</evidence>
<evidence type="ECO:0008006" key="5">
    <source>
        <dbReference type="Google" id="ProtNLM"/>
    </source>
</evidence>
<evidence type="ECO:0000256" key="1">
    <source>
        <dbReference type="SAM" id="MobiDB-lite"/>
    </source>
</evidence>
<reference evidence="3 4" key="1">
    <citation type="submission" date="2018-07" db="EMBL/GenBank/DDBJ databases">
        <title>Genome sequences of six Lactobacillus spp. isolated from bumble bee guts.</title>
        <authorList>
            <person name="Motta E.V.S."/>
            <person name="Moran N.A."/>
        </authorList>
    </citation>
    <scope>NUCLEOTIDE SEQUENCE [LARGE SCALE GENOMIC DNA]</scope>
    <source>
        <strain evidence="3 4">LV-8.1</strain>
    </source>
</reference>
<gene>
    <name evidence="3" type="ORF">DS832_00360</name>
</gene>
<dbReference type="Proteomes" id="UP000284822">
    <property type="component" value="Unassembled WGS sequence"/>
</dbReference>
<dbReference type="EMBL" id="QOCS01000002">
    <property type="protein sequence ID" value="RHW48736.1"/>
    <property type="molecule type" value="Genomic_DNA"/>
</dbReference>
<comment type="caution">
    <text evidence="3">The sequence shown here is derived from an EMBL/GenBank/DDBJ whole genome shotgun (WGS) entry which is preliminary data.</text>
</comment>
<name>A0A3R6V809_9LACO</name>